<dbReference type="EMBL" id="CM024800">
    <property type="protein sequence ID" value="KAG8012543.1"/>
    <property type="molecule type" value="Genomic_DNA"/>
</dbReference>
<sequence>MNEWVGSDINVVGPLEIPPSDEFSISESSHLFDILADQGSPLLQDPEILPFTSYPSMQYMSMEPTMPSAPYYSSQNYYPPYNGDEWYSHTGIYELRKGPLDVSYDTELEDVSTVVPTICKRTRHMSQAGREKVEITKEQQALMKIITDAYNRHQIPQDVAKKLLQDQYSAEENFLLLTEMATSQVQVLVEFTKNIPGFLSLDREDQIALLKGSAVEAMFLRSAQVFNRKTPSGHTEVLEERIRKSGISEEFITPMFNFYKSIGELHMVQEEQALLTTVTILTPDRPYVKDQQAVERLQETILDVLRKLCVLQHPQEPQYFARLLGRLTELRTLSHYHTEMLASWRMNDHKFTPLLCEIWDVQ</sequence>
<accession>A0ACB7FEU7</accession>
<keyword evidence="2" id="KW-1185">Reference proteome</keyword>
<comment type="caution">
    <text evidence="1">The sequence shown here is derived from an EMBL/GenBank/DDBJ whole genome shotgun (WGS) entry which is preliminary data.</text>
</comment>
<reference evidence="1" key="1">
    <citation type="submission" date="2020-04" db="EMBL/GenBank/DDBJ databases">
        <title>A chromosome-scale assembly and high-density genetic map of the yellow drum (Nibea albiflora) genome.</title>
        <authorList>
            <person name="Xu D."/>
            <person name="Zhang W."/>
            <person name="Chen R."/>
            <person name="Tan P."/>
            <person name="Wang L."/>
            <person name="Song H."/>
            <person name="Tian L."/>
            <person name="Zhu Q."/>
            <person name="Wang B."/>
        </authorList>
    </citation>
    <scope>NUCLEOTIDE SEQUENCE</scope>
    <source>
        <strain evidence="1">ZJHYS-2018</strain>
    </source>
</reference>
<evidence type="ECO:0000313" key="2">
    <source>
        <dbReference type="Proteomes" id="UP000805704"/>
    </source>
</evidence>
<organism evidence="1 2">
    <name type="scientific">Nibea albiflora</name>
    <name type="common">Yellow drum</name>
    <name type="synonym">Corvina albiflora</name>
    <dbReference type="NCBI Taxonomy" id="240163"/>
    <lineage>
        <taxon>Eukaryota</taxon>
        <taxon>Metazoa</taxon>
        <taxon>Chordata</taxon>
        <taxon>Craniata</taxon>
        <taxon>Vertebrata</taxon>
        <taxon>Euteleostomi</taxon>
        <taxon>Actinopterygii</taxon>
        <taxon>Neopterygii</taxon>
        <taxon>Teleostei</taxon>
        <taxon>Neoteleostei</taxon>
        <taxon>Acanthomorphata</taxon>
        <taxon>Eupercaria</taxon>
        <taxon>Sciaenidae</taxon>
        <taxon>Nibea</taxon>
    </lineage>
</organism>
<keyword evidence="1" id="KW-0675">Receptor</keyword>
<protein>
    <submittedName>
        <fullName evidence="1">Bile acid receptor</fullName>
    </submittedName>
</protein>
<proteinExistence type="predicted"/>
<evidence type="ECO:0000313" key="1">
    <source>
        <dbReference type="EMBL" id="KAG8012543.1"/>
    </source>
</evidence>
<name>A0ACB7FEU7_NIBAL</name>
<gene>
    <name evidence="1" type="primary">NR1H4</name>
    <name evidence="1" type="ORF">GBF38_020342</name>
</gene>
<dbReference type="Proteomes" id="UP000805704">
    <property type="component" value="Chromosome 12"/>
</dbReference>